<protein>
    <submittedName>
        <fullName evidence="1">Uncharacterized protein</fullName>
    </submittedName>
</protein>
<dbReference type="AlphaFoldDB" id="A0AAD5Y3W7"/>
<evidence type="ECO:0000313" key="1">
    <source>
        <dbReference type="EMBL" id="KAJ3227615.1"/>
    </source>
</evidence>
<name>A0AAD5Y3W7_9FUNG</name>
<comment type="caution">
    <text evidence="1">The sequence shown here is derived from an EMBL/GenBank/DDBJ whole genome shotgun (WGS) entry which is preliminary data.</text>
</comment>
<proteinExistence type="predicted"/>
<gene>
    <name evidence="1" type="ORF">HK099_001122</name>
</gene>
<sequence>MNEGNNIYSAMFFPSEVFDLIICYSDDLIALKYFMRELREFTVIPWNMTFLKTIDNQISNRNIRYINRLRRSEIYVELTNMVLKLMDIDLLNDAYYDVLVYYDRNADKLDPGQSYQELDVWHDYEWIYNGEGIHRDFTKTCYPFEYKDVTLYSQSILFNDILPFTFGKDSHMIGKDAYNMFEDVFI</sequence>
<dbReference type="EMBL" id="JADGJW010000013">
    <property type="protein sequence ID" value="KAJ3227615.1"/>
    <property type="molecule type" value="Genomic_DNA"/>
</dbReference>
<dbReference type="Proteomes" id="UP001211065">
    <property type="component" value="Unassembled WGS sequence"/>
</dbReference>
<keyword evidence="2" id="KW-1185">Reference proteome</keyword>
<reference evidence="1" key="1">
    <citation type="submission" date="2020-05" db="EMBL/GenBank/DDBJ databases">
        <title>Phylogenomic resolution of chytrid fungi.</title>
        <authorList>
            <person name="Stajich J.E."/>
            <person name="Amses K."/>
            <person name="Simmons R."/>
            <person name="Seto K."/>
            <person name="Myers J."/>
            <person name="Bonds A."/>
            <person name="Quandt C.A."/>
            <person name="Barry K."/>
            <person name="Liu P."/>
            <person name="Grigoriev I."/>
            <person name="Longcore J.E."/>
            <person name="James T.Y."/>
        </authorList>
    </citation>
    <scope>NUCLEOTIDE SEQUENCE</scope>
    <source>
        <strain evidence="1">JEL0476</strain>
    </source>
</reference>
<organism evidence="1 2">
    <name type="scientific">Clydaea vesicula</name>
    <dbReference type="NCBI Taxonomy" id="447962"/>
    <lineage>
        <taxon>Eukaryota</taxon>
        <taxon>Fungi</taxon>
        <taxon>Fungi incertae sedis</taxon>
        <taxon>Chytridiomycota</taxon>
        <taxon>Chytridiomycota incertae sedis</taxon>
        <taxon>Chytridiomycetes</taxon>
        <taxon>Lobulomycetales</taxon>
        <taxon>Lobulomycetaceae</taxon>
        <taxon>Clydaea</taxon>
    </lineage>
</organism>
<accession>A0AAD5Y3W7</accession>
<evidence type="ECO:0000313" key="2">
    <source>
        <dbReference type="Proteomes" id="UP001211065"/>
    </source>
</evidence>